<gene>
    <name evidence="2" type="ORF">ACFSJT_01550</name>
</gene>
<protein>
    <submittedName>
        <fullName evidence="2">Sugar-transfer associated ATP-grasp domain-containing protein</fullName>
    </submittedName>
</protein>
<organism evidence="2 3">
    <name type="scientific">Aquimarina celericrescens</name>
    <dbReference type="NCBI Taxonomy" id="1964542"/>
    <lineage>
        <taxon>Bacteria</taxon>
        <taxon>Pseudomonadati</taxon>
        <taxon>Bacteroidota</taxon>
        <taxon>Flavobacteriia</taxon>
        <taxon>Flavobacteriales</taxon>
        <taxon>Flavobacteriaceae</taxon>
        <taxon>Aquimarina</taxon>
    </lineage>
</organism>
<evidence type="ECO:0000259" key="1">
    <source>
        <dbReference type="Pfam" id="PF14397"/>
    </source>
</evidence>
<sequence length="349" mass="39765">MKRKLKSLKNRIAIVISDDDKKGGFQILREAINFWIVKGEFPYFYFGKFLYRKEVKNYKEYLSSKEVDKITLSKNLHHFQYASLLRNKLAFALHMERNKVAIPLLISYNLGHRFFYQSSMHIVKNVPSLISYFEGIFDKTGKHKVFVKIMAEMGGKGAYLITKENLKKEINAYADHILNNDCIHQDVIEQHQDINVIYPHSINTIRFDSYLDKKGTIHILSAFMRFGAGGAVVDNSSSGGMFVRVNLATGKLQGKSYRQLKYGGRRLAAHPDTNMVFNDFQIPYFLEACELVKNAVSVIPDRYIGWDIAITPSGPVIVEGNDNNSLIAPDIAYGGYLGHPLYAEIMDEA</sequence>
<proteinExistence type="predicted"/>
<reference evidence="3" key="1">
    <citation type="journal article" date="2019" name="Int. J. Syst. Evol. Microbiol.">
        <title>The Global Catalogue of Microorganisms (GCM) 10K type strain sequencing project: providing services to taxonomists for standard genome sequencing and annotation.</title>
        <authorList>
            <consortium name="The Broad Institute Genomics Platform"/>
            <consortium name="The Broad Institute Genome Sequencing Center for Infectious Disease"/>
            <person name="Wu L."/>
            <person name="Ma J."/>
        </authorList>
    </citation>
    <scope>NUCLEOTIDE SEQUENCE [LARGE SCALE GENOMIC DNA]</scope>
    <source>
        <strain evidence="3">DT92</strain>
    </source>
</reference>
<evidence type="ECO:0000313" key="3">
    <source>
        <dbReference type="Proteomes" id="UP001597344"/>
    </source>
</evidence>
<dbReference type="RefSeq" id="WP_378318424.1">
    <property type="nucleotide sequence ID" value="NZ_JBHUHY010000002.1"/>
</dbReference>
<feature type="domain" description="Alpha-L-glutamate ligase-related protein ATP-grasp" evidence="1">
    <location>
        <begin position="81"/>
        <end position="337"/>
    </location>
</feature>
<evidence type="ECO:0000313" key="2">
    <source>
        <dbReference type="EMBL" id="MFD2185462.1"/>
    </source>
</evidence>
<name>A0ABW5AU40_9FLAO</name>
<dbReference type="Pfam" id="PF14397">
    <property type="entry name" value="ATPgrasp_ST"/>
    <property type="match status" value="1"/>
</dbReference>
<comment type="caution">
    <text evidence="2">The sequence shown here is derived from an EMBL/GenBank/DDBJ whole genome shotgun (WGS) entry which is preliminary data.</text>
</comment>
<dbReference type="EMBL" id="JBHUHY010000002">
    <property type="protein sequence ID" value="MFD2185462.1"/>
    <property type="molecule type" value="Genomic_DNA"/>
</dbReference>
<dbReference type="InterPro" id="IPR039523">
    <property type="entry name" value="RimK-rel_E_lig_ATP-grasp"/>
</dbReference>
<dbReference type="Proteomes" id="UP001597344">
    <property type="component" value="Unassembled WGS sequence"/>
</dbReference>
<keyword evidence="3" id="KW-1185">Reference proteome</keyword>
<accession>A0ABW5AU40</accession>